<reference evidence="1 2" key="1">
    <citation type="submission" date="2015-09" db="EMBL/GenBank/DDBJ databases">
        <title>Aphanizomenon flos-aquae WA102.</title>
        <authorList>
            <person name="Driscoll C."/>
        </authorList>
    </citation>
    <scope>NUCLEOTIDE SEQUENCE [LARGE SCALE GENOMIC DNA]</scope>
    <source>
        <strain evidence="1">WA102</strain>
    </source>
</reference>
<dbReference type="EMBL" id="LJOW01000192">
    <property type="protein sequence ID" value="OBQ39650.1"/>
    <property type="molecule type" value="Genomic_DNA"/>
</dbReference>
<accession>A0A1B7WRJ4</accession>
<dbReference type="AlphaFoldDB" id="A0A1B7WRJ4"/>
<protein>
    <submittedName>
        <fullName evidence="1">Uncharacterized protein</fullName>
    </submittedName>
</protein>
<dbReference type="Proteomes" id="UP000092093">
    <property type="component" value="Unassembled WGS sequence"/>
</dbReference>
<name>A0A1B7WRJ4_APHFL</name>
<sequence>MSKIYNKLVLFIRVTYNENGFIANNLREFAEYSLQLWQDQNPCKRLGVDARNSISKEFSRDRLLKDL</sequence>
<evidence type="ECO:0000313" key="1">
    <source>
        <dbReference type="EMBL" id="OBQ39650.1"/>
    </source>
</evidence>
<gene>
    <name evidence="1" type="ORF">AN484_23145</name>
</gene>
<evidence type="ECO:0000313" key="2">
    <source>
        <dbReference type="Proteomes" id="UP000092093"/>
    </source>
</evidence>
<proteinExistence type="predicted"/>
<comment type="caution">
    <text evidence="1">The sequence shown here is derived from an EMBL/GenBank/DDBJ whole genome shotgun (WGS) entry which is preliminary data.</text>
</comment>
<organism evidence="1 2">
    <name type="scientific">Aphanizomenon flos-aquae WA102</name>
    <dbReference type="NCBI Taxonomy" id="1710896"/>
    <lineage>
        <taxon>Bacteria</taxon>
        <taxon>Bacillati</taxon>
        <taxon>Cyanobacteriota</taxon>
        <taxon>Cyanophyceae</taxon>
        <taxon>Nostocales</taxon>
        <taxon>Aphanizomenonaceae</taxon>
        <taxon>Aphanizomenon</taxon>
    </lineage>
</organism>